<evidence type="ECO:0000259" key="1">
    <source>
        <dbReference type="Pfam" id="PF00814"/>
    </source>
</evidence>
<dbReference type="PANTHER" id="PTHR11735:SF11">
    <property type="entry name" value="TRNA THREONYLCARBAMOYLADENOSINE BIOSYNTHESIS PROTEIN TSAB"/>
    <property type="match status" value="1"/>
</dbReference>
<accession>A0A519BMC2</accession>
<dbReference type="AlphaFoldDB" id="A0A519BMC2"/>
<evidence type="ECO:0000313" key="3">
    <source>
        <dbReference type="Proteomes" id="UP000319296"/>
    </source>
</evidence>
<dbReference type="InterPro" id="IPR000905">
    <property type="entry name" value="Gcp-like_dom"/>
</dbReference>
<keyword evidence="2" id="KW-0808">Transferase</keyword>
<dbReference type="GO" id="GO:0005829">
    <property type="term" value="C:cytosol"/>
    <property type="evidence" value="ECO:0007669"/>
    <property type="project" value="TreeGrafter"/>
</dbReference>
<dbReference type="InterPro" id="IPR043129">
    <property type="entry name" value="ATPase_NBD"/>
</dbReference>
<comment type="caution">
    <text evidence="2">The sequence shown here is derived from an EMBL/GenBank/DDBJ whole genome shotgun (WGS) entry which is preliminary data.</text>
</comment>
<reference evidence="2 3" key="1">
    <citation type="journal article" date="2019" name="ISME J.">
        <title>Insights into ecological role of a new deltaproteobacterial order Candidatus Acidulodesulfobacterales by metagenomics and metatranscriptomics.</title>
        <authorList>
            <person name="Tan S."/>
            <person name="Liu J."/>
            <person name="Fang Y."/>
            <person name="Hedlund B.P."/>
            <person name="Lian Z.H."/>
            <person name="Huang L.Y."/>
            <person name="Li J.T."/>
            <person name="Huang L.N."/>
            <person name="Li W.J."/>
            <person name="Jiang H.C."/>
            <person name="Dong H.L."/>
            <person name="Shu W.S."/>
        </authorList>
    </citation>
    <scope>NUCLEOTIDE SEQUENCE [LARGE SCALE GENOMIC DNA]</scope>
    <source>
        <strain evidence="2">AP1</strain>
    </source>
</reference>
<feature type="domain" description="Gcp-like" evidence="1">
    <location>
        <begin position="55"/>
        <end position="117"/>
    </location>
</feature>
<organism evidence="2 3">
    <name type="scientific">Candidatus Acididesulfobacter diazotrophicus</name>
    <dbReference type="NCBI Taxonomy" id="2597226"/>
    <lineage>
        <taxon>Bacteria</taxon>
        <taxon>Deltaproteobacteria</taxon>
        <taxon>Candidatus Acidulodesulfobacterales</taxon>
        <taxon>Candidatus Acididesulfobacter</taxon>
    </lineage>
</organism>
<dbReference type="PANTHER" id="PTHR11735">
    <property type="entry name" value="TRNA N6-ADENOSINE THREONYLCARBAMOYLTRANSFERASE"/>
    <property type="match status" value="1"/>
</dbReference>
<dbReference type="InterPro" id="IPR022496">
    <property type="entry name" value="T6A_TsaB"/>
</dbReference>
<dbReference type="Gene3D" id="3.30.420.40">
    <property type="match status" value="1"/>
</dbReference>
<dbReference type="GO" id="GO:0016740">
    <property type="term" value="F:transferase activity"/>
    <property type="evidence" value="ECO:0007669"/>
    <property type="project" value="UniProtKB-KW"/>
</dbReference>
<dbReference type="SUPFAM" id="SSF53067">
    <property type="entry name" value="Actin-like ATPase domain"/>
    <property type="match status" value="1"/>
</dbReference>
<dbReference type="Pfam" id="PF00814">
    <property type="entry name" value="TsaD"/>
    <property type="match status" value="1"/>
</dbReference>
<dbReference type="GO" id="GO:0002949">
    <property type="term" value="P:tRNA threonylcarbamoyladenosine modification"/>
    <property type="evidence" value="ECO:0007669"/>
    <property type="project" value="InterPro"/>
</dbReference>
<gene>
    <name evidence="2" type="primary">tsaB</name>
    <name evidence="2" type="ORF">EVG15_05875</name>
</gene>
<protein>
    <submittedName>
        <fullName evidence="2">tRNA (Adenosine(37)-N6)-threonylcarbamoyltransferase complex dimerization subunit type 1 TsaB</fullName>
    </submittedName>
</protein>
<dbReference type="EMBL" id="SGBB01000009">
    <property type="protein sequence ID" value="RZD18406.1"/>
    <property type="molecule type" value="Genomic_DNA"/>
</dbReference>
<name>A0A519BMC2_9DELT</name>
<evidence type="ECO:0000313" key="2">
    <source>
        <dbReference type="EMBL" id="RZD18406.1"/>
    </source>
</evidence>
<sequence length="249" mass="28236">MLLLSIDTSGGYSSICIIDDKYEIIAENNIVLNENKYLKELYSKALMQPSTLIFKQLDYILSGSGLNLDDIEGIAITLGPGSFTGIRVSLSIAKTLAYSLNLKIAGVESLYACAYSFINKSNNFYLTVIKEFIKDKFYFEIYKIENGTLEKFKGLETGSIKEISIFIDNLNIKSYFVYLGSRNKYNLDKNIQLINNNNEIEFEFFDSLRLAYFSGIIAINKFNNNKKNQSDFKYLAELSPVYVYSGGAF</sequence>
<proteinExistence type="predicted"/>
<dbReference type="NCBIfam" id="TIGR03725">
    <property type="entry name" value="T6A_YeaZ"/>
    <property type="match status" value="1"/>
</dbReference>
<dbReference type="Proteomes" id="UP000319296">
    <property type="component" value="Unassembled WGS sequence"/>
</dbReference>